<feature type="chain" id="PRO_5017811001" description="Atrophied bacterial Ig domain-containing protein" evidence="1">
    <location>
        <begin position="29"/>
        <end position="427"/>
    </location>
</feature>
<dbReference type="AlphaFoldDB" id="A0A3D2X5T0"/>
<evidence type="ECO:0000256" key="1">
    <source>
        <dbReference type="SAM" id="SignalP"/>
    </source>
</evidence>
<dbReference type="EMBL" id="DPVV01000219">
    <property type="protein sequence ID" value="HCL02067.1"/>
    <property type="molecule type" value="Genomic_DNA"/>
</dbReference>
<evidence type="ECO:0000313" key="3">
    <source>
        <dbReference type="EMBL" id="HCL02067.1"/>
    </source>
</evidence>
<evidence type="ECO:0000313" key="4">
    <source>
        <dbReference type="Proteomes" id="UP000262969"/>
    </source>
</evidence>
<name>A0A3D2X5T0_9FIRM</name>
<dbReference type="InterPro" id="IPR046780">
    <property type="entry name" value="aBig_2"/>
</dbReference>
<feature type="signal peptide" evidence="1">
    <location>
        <begin position="1"/>
        <end position="28"/>
    </location>
</feature>
<keyword evidence="1" id="KW-0732">Signal</keyword>
<comment type="caution">
    <text evidence="3">The sequence shown here is derived from an EMBL/GenBank/DDBJ whole genome shotgun (WGS) entry which is preliminary data.</text>
</comment>
<accession>A0A3D2X5T0</accession>
<feature type="domain" description="Atrophied bacterial Ig" evidence="2">
    <location>
        <begin position="48"/>
        <end position="130"/>
    </location>
</feature>
<dbReference type="Pfam" id="PF20578">
    <property type="entry name" value="aBig_2"/>
    <property type="match status" value="2"/>
</dbReference>
<gene>
    <name evidence="3" type="ORF">DHW61_06555</name>
</gene>
<reference evidence="3 4" key="1">
    <citation type="journal article" date="2018" name="Nat. Biotechnol.">
        <title>A standardized bacterial taxonomy based on genome phylogeny substantially revises the tree of life.</title>
        <authorList>
            <person name="Parks D.H."/>
            <person name="Chuvochina M."/>
            <person name="Waite D.W."/>
            <person name="Rinke C."/>
            <person name="Skarshewski A."/>
            <person name="Chaumeil P.A."/>
            <person name="Hugenholtz P."/>
        </authorList>
    </citation>
    <scope>NUCLEOTIDE SEQUENCE [LARGE SCALE GENOMIC DNA]</scope>
    <source>
        <strain evidence="3">UBA11728</strain>
    </source>
</reference>
<organism evidence="3 4">
    <name type="scientific">Lachnoclostridium phytofermentans</name>
    <dbReference type="NCBI Taxonomy" id="66219"/>
    <lineage>
        <taxon>Bacteria</taxon>
        <taxon>Bacillati</taxon>
        <taxon>Bacillota</taxon>
        <taxon>Clostridia</taxon>
        <taxon>Lachnospirales</taxon>
        <taxon>Lachnospiraceae</taxon>
    </lineage>
</organism>
<sequence>MKQKKFTKILFTLFLTIMISFPYNTVYASSLTTGKFDAVTDTAYKLELDYQQLNLIFSAYDNANSVTSSITLPTVCMNQSSVIWYSDNETIISNAGKVTRPTGTDTTVTLTAILINNNQTRIKQFSVLVKGNQIIVPNLTGISDNYVVAQNEKLYLSGMIYATSKLTNVTVQLWKNNTKVISETKVNPQATSYNLNSISFDPNYLKLSKGTYQIKIYVTSENYFDTSTPLKVSTLTVSEDKKDLLDDERDLLSIIFSNNDKSSSVISNIILPVLGKYGCNVTWQSSHPSIINSQGIVTRPLYDTKVKLTATLSFYGFSVQKTFNLEVLGTYTKNSITIKQSETVINNKNTISLDWKSNHNGKNLKSVRQTTIQIYTYGTNELRFEMSADTALTSCTTRLDPGVYTVRITYYSSHKALASGETTIIMK</sequence>
<proteinExistence type="predicted"/>
<protein>
    <recommendedName>
        <fullName evidence="2">Atrophied bacterial Ig domain-containing protein</fullName>
    </recommendedName>
</protein>
<dbReference type="Proteomes" id="UP000262969">
    <property type="component" value="Unassembled WGS sequence"/>
</dbReference>
<feature type="domain" description="Atrophied bacterial Ig" evidence="2">
    <location>
        <begin position="248"/>
        <end position="328"/>
    </location>
</feature>
<evidence type="ECO:0000259" key="2">
    <source>
        <dbReference type="Pfam" id="PF20578"/>
    </source>
</evidence>